<dbReference type="Gene3D" id="3.40.50.410">
    <property type="entry name" value="von Willebrand factor, type A domain"/>
    <property type="match status" value="1"/>
</dbReference>
<accession>A0ABT4UIG6</accession>
<gene>
    <name evidence="4" type="ORF">O3P16_04380</name>
</gene>
<dbReference type="RefSeq" id="WP_407030359.1">
    <property type="nucleotide sequence ID" value="NZ_JAQGEF010000004.1"/>
</dbReference>
<dbReference type="EMBL" id="JAQGEF010000004">
    <property type="protein sequence ID" value="MDA3614030.1"/>
    <property type="molecule type" value="Genomic_DNA"/>
</dbReference>
<keyword evidence="1" id="KW-0175">Coiled coil</keyword>
<dbReference type="InterPro" id="IPR002035">
    <property type="entry name" value="VWF_A"/>
</dbReference>
<feature type="domain" description="VWFA" evidence="3">
    <location>
        <begin position="52"/>
        <end position="240"/>
    </location>
</feature>
<organism evidence="4 5">
    <name type="scientific">Polluticaenibacter yanchengensis</name>
    <dbReference type="NCBI Taxonomy" id="3014562"/>
    <lineage>
        <taxon>Bacteria</taxon>
        <taxon>Pseudomonadati</taxon>
        <taxon>Bacteroidota</taxon>
        <taxon>Chitinophagia</taxon>
        <taxon>Chitinophagales</taxon>
        <taxon>Chitinophagaceae</taxon>
        <taxon>Polluticaenibacter</taxon>
    </lineage>
</organism>
<dbReference type="InterPro" id="IPR036465">
    <property type="entry name" value="vWFA_dom_sf"/>
</dbReference>
<proteinExistence type="predicted"/>
<feature type="chain" id="PRO_5047451849" evidence="2">
    <location>
        <begin position="27"/>
        <end position="393"/>
    </location>
</feature>
<dbReference type="Proteomes" id="UP001210231">
    <property type="component" value="Unassembled WGS sequence"/>
</dbReference>
<dbReference type="SUPFAM" id="SSF53300">
    <property type="entry name" value="vWA-like"/>
    <property type="match status" value="1"/>
</dbReference>
<name>A0ABT4UIG6_9BACT</name>
<reference evidence="4 5" key="1">
    <citation type="submission" date="2022-12" db="EMBL/GenBank/DDBJ databases">
        <title>Chitinophagaceae gen. sp. nov., a new member of the family Chitinophagaceae, isolated from soil in a chemical factory.</title>
        <authorList>
            <person name="Ke Z."/>
        </authorList>
    </citation>
    <scope>NUCLEOTIDE SEQUENCE [LARGE SCALE GENOMIC DNA]</scope>
    <source>
        <strain evidence="4 5">LY-5</strain>
    </source>
</reference>
<feature type="signal peptide" evidence="2">
    <location>
        <begin position="1"/>
        <end position="26"/>
    </location>
</feature>
<evidence type="ECO:0000259" key="3">
    <source>
        <dbReference type="PROSITE" id="PS50234"/>
    </source>
</evidence>
<dbReference type="PROSITE" id="PS50234">
    <property type="entry name" value="VWFA"/>
    <property type="match status" value="1"/>
</dbReference>
<sequence length="393" mass="44185">MKHYFLKFSKACMLVAHLAVVTNISACNLNNTHAQQLNEHAPLPQTDKPKIQVALLLDTSSSMDGLIDQAKSRLWHIVNTLTTLKYNGKEPLLEIALYEYGNDGLNVREGFIRQVTPFTTDLDLLSEKLFALRTNGGLEYCGQVIKNATDQLTWDKNQSSMKLIYIAGNESFNQGNIKYAEAIPAALEKDIYINTIYCGDNVSGVDLEWKKGAEKGNGKYFNIDHNKTIRYIETPYDKELDVLNNKLNSTYHGFGAAGNTRKSNQLTQDDNAVVLGYSVKAERIVSKSKKNYSNSSWDIVDAYKKDSTFVSKVNQNELPEELKSLSKAALEAKIKSLETERTAVQKEIDKLAKQRALYIEQQNKNSKTVDDLGQVITSSILELAKKYKYTVVE</sequence>
<protein>
    <submittedName>
        <fullName evidence="4">VWA domain-containing protein</fullName>
    </submittedName>
</protein>
<evidence type="ECO:0000313" key="4">
    <source>
        <dbReference type="EMBL" id="MDA3614030.1"/>
    </source>
</evidence>
<feature type="coiled-coil region" evidence="1">
    <location>
        <begin position="327"/>
        <end position="354"/>
    </location>
</feature>
<comment type="caution">
    <text evidence="4">The sequence shown here is derived from an EMBL/GenBank/DDBJ whole genome shotgun (WGS) entry which is preliminary data.</text>
</comment>
<evidence type="ECO:0000256" key="1">
    <source>
        <dbReference type="SAM" id="Coils"/>
    </source>
</evidence>
<evidence type="ECO:0000313" key="5">
    <source>
        <dbReference type="Proteomes" id="UP001210231"/>
    </source>
</evidence>
<keyword evidence="2" id="KW-0732">Signal</keyword>
<keyword evidence="5" id="KW-1185">Reference proteome</keyword>
<evidence type="ECO:0000256" key="2">
    <source>
        <dbReference type="SAM" id="SignalP"/>
    </source>
</evidence>